<protein>
    <submittedName>
        <fullName evidence="2">Uncharacterized protein</fullName>
    </submittedName>
</protein>
<comment type="caution">
    <text evidence="2">The sequence shown here is derived from an EMBL/GenBank/DDBJ whole genome shotgun (WGS) entry which is preliminary data.</text>
</comment>
<evidence type="ECO:0000313" key="3">
    <source>
        <dbReference type="Proteomes" id="UP001161757"/>
    </source>
</evidence>
<proteinExistence type="predicted"/>
<sequence length="412" mass="45384">MLSTTGNGIPIDIDTLSRTPISRLTKTALPNIGLIELVSTTDFAQFYDPLYTAMFPRRAERERSDLIVERLAAQARGDRVGLAPYRIVGIRDEETGEAIGAAHFSVLPVPPRAKRNNPLLSPEKSEFNSAIPYLQYIYIRPQNRRQDLSEVLHTMVLAVSEADAASGLLDDDDNEGAGYGDRGVGVGVGGGDNGNGVDTIPSATSPVISQHHHYHHNHQQRQQQQQQQRTLRTVPFTLFETEPPDHGDDQISRDYARERSKIHTSTGGLALMLVPEQTAINTTNDNTTTTTITTPTAVTTTTSNINTVDKIISPHVQPGLEKGDPPLSLVWVIRQSPNPGRPYDVNNIAKQLIAAYYQSLRDEGFPLDNIRLAEGMVQERCKGRVFQLMPLSQVANLTDKTQYNVVKTNTGC</sequence>
<gene>
    <name evidence="2" type="ORF">HRR80_001037</name>
</gene>
<feature type="compositionally biased region" description="Basic residues" evidence="1">
    <location>
        <begin position="210"/>
        <end position="219"/>
    </location>
</feature>
<reference evidence="2" key="1">
    <citation type="submission" date="2023-01" db="EMBL/GenBank/DDBJ databases">
        <title>Exophiala dermititidis isolated from Cystic Fibrosis Patient.</title>
        <authorList>
            <person name="Kurbessoian T."/>
            <person name="Crocker A."/>
            <person name="Murante D."/>
            <person name="Hogan D.A."/>
            <person name="Stajich J.E."/>
        </authorList>
    </citation>
    <scope>NUCLEOTIDE SEQUENCE</scope>
    <source>
        <strain evidence="2">Ex8</strain>
    </source>
</reference>
<organism evidence="2 3">
    <name type="scientific">Exophiala dermatitidis</name>
    <name type="common">Black yeast-like fungus</name>
    <name type="synonym">Wangiella dermatitidis</name>
    <dbReference type="NCBI Taxonomy" id="5970"/>
    <lineage>
        <taxon>Eukaryota</taxon>
        <taxon>Fungi</taxon>
        <taxon>Dikarya</taxon>
        <taxon>Ascomycota</taxon>
        <taxon>Pezizomycotina</taxon>
        <taxon>Eurotiomycetes</taxon>
        <taxon>Chaetothyriomycetidae</taxon>
        <taxon>Chaetothyriales</taxon>
        <taxon>Herpotrichiellaceae</taxon>
        <taxon>Exophiala</taxon>
    </lineage>
</organism>
<dbReference type="AlphaFoldDB" id="A0AAN6F2C7"/>
<feature type="region of interest" description="Disordered" evidence="1">
    <location>
        <begin position="209"/>
        <end position="229"/>
    </location>
</feature>
<evidence type="ECO:0000313" key="2">
    <source>
        <dbReference type="EMBL" id="KAJ8994315.1"/>
    </source>
</evidence>
<dbReference type="Proteomes" id="UP001161757">
    <property type="component" value="Unassembled WGS sequence"/>
</dbReference>
<accession>A0AAN6F2C7</accession>
<evidence type="ECO:0000256" key="1">
    <source>
        <dbReference type="SAM" id="MobiDB-lite"/>
    </source>
</evidence>
<name>A0AAN6F2C7_EXODE</name>
<dbReference type="EMBL" id="JAJGCB010000002">
    <property type="protein sequence ID" value="KAJ8994315.1"/>
    <property type="molecule type" value="Genomic_DNA"/>
</dbReference>